<reference evidence="1 2" key="1">
    <citation type="journal article" date="2018" name="J. Allergy Clin. Immunol.">
        <title>High-quality assembly of Dermatophagoides pteronyssinus genome and transcriptome reveals a wide range of novel allergens.</title>
        <authorList>
            <person name="Liu X.Y."/>
            <person name="Yang K.Y."/>
            <person name="Wang M.Q."/>
            <person name="Kwok J.S."/>
            <person name="Zeng X."/>
            <person name="Yang Z."/>
            <person name="Xiao X.J."/>
            <person name="Lau C.P."/>
            <person name="Li Y."/>
            <person name="Huang Z.M."/>
            <person name="Ba J.G."/>
            <person name="Yim A.K."/>
            <person name="Ouyang C.Y."/>
            <person name="Ngai S.M."/>
            <person name="Chan T.F."/>
            <person name="Leung E.L."/>
            <person name="Liu L."/>
            <person name="Liu Z.G."/>
            <person name="Tsui S.K."/>
        </authorList>
    </citation>
    <scope>NUCLEOTIDE SEQUENCE [LARGE SCALE GENOMIC DNA]</scope>
    <source>
        <strain evidence="1">Derp</strain>
    </source>
</reference>
<organism evidence="1 2">
    <name type="scientific">Dermatophagoides pteronyssinus</name>
    <name type="common">European house dust mite</name>
    <dbReference type="NCBI Taxonomy" id="6956"/>
    <lineage>
        <taxon>Eukaryota</taxon>
        <taxon>Metazoa</taxon>
        <taxon>Ecdysozoa</taxon>
        <taxon>Arthropoda</taxon>
        <taxon>Chelicerata</taxon>
        <taxon>Arachnida</taxon>
        <taxon>Acari</taxon>
        <taxon>Acariformes</taxon>
        <taxon>Sarcoptiformes</taxon>
        <taxon>Astigmata</taxon>
        <taxon>Psoroptidia</taxon>
        <taxon>Analgoidea</taxon>
        <taxon>Pyroglyphidae</taxon>
        <taxon>Dermatophagoidinae</taxon>
        <taxon>Dermatophagoides</taxon>
    </lineage>
</organism>
<protein>
    <submittedName>
        <fullName evidence="1">Uncharacterized protein</fullName>
    </submittedName>
</protein>
<evidence type="ECO:0000313" key="2">
    <source>
        <dbReference type="Proteomes" id="UP000887458"/>
    </source>
</evidence>
<dbReference type="Proteomes" id="UP000887458">
    <property type="component" value="Unassembled WGS sequence"/>
</dbReference>
<proteinExistence type="predicted"/>
<keyword evidence="2" id="KW-1185">Reference proteome</keyword>
<comment type="caution">
    <text evidence="1">The sequence shown here is derived from an EMBL/GenBank/DDBJ whole genome shotgun (WGS) entry which is preliminary data.</text>
</comment>
<dbReference type="EMBL" id="NJHN03000037">
    <property type="protein sequence ID" value="KAH9422125.1"/>
    <property type="molecule type" value="Genomic_DNA"/>
</dbReference>
<reference evidence="1 2" key="2">
    <citation type="journal article" date="2022" name="Mol. Biol. Evol.">
        <title>Comparative Genomics Reveals Insights into the Divergent Evolution of Astigmatic Mites and Household Pest Adaptations.</title>
        <authorList>
            <person name="Xiong Q."/>
            <person name="Wan A.T."/>
            <person name="Liu X."/>
            <person name="Fung C.S."/>
            <person name="Xiao X."/>
            <person name="Malainual N."/>
            <person name="Hou J."/>
            <person name="Wang L."/>
            <person name="Wang M."/>
            <person name="Yang K.Y."/>
            <person name="Cui Y."/>
            <person name="Leung E.L."/>
            <person name="Nong W."/>
            <person name="Shin S.K."/>
            <person name="Au S.W."/>
            <person name="Jeong K.Y."/>
            <person name="Chew F.T."/>
            <person name="Hui J.H."/>
            <person name="Leung T.F."/>
            <person name="Tungtrongchitr A."/>
            <person name="Zhong N."/>
            <person name="Liu Z."/>
            <person name="Tsui S.K."/>
        </authorList>
    </citation>
    <scope>NUCLEOTIDE SEQUENCE [LARGE SCALE GENOMIC DNA]</scope>
    <source>
        <strain evidence="1">Derp</strain>
    </source>
</reference>
<evidence type="ECO:0000313" key="1">
    <source>
        <dbReference type="EMBL" id="KAH9422125.1"/>
    </source>
</evidence>
<gene>
    <name evidence="1" type="ORF">DERP_002419</name>
</gene>
<sequence length="77" mass="8785">MDFDISFSSSSSFTSTIFFEHISVNRWASINNVSICSDLYRCIFIPQFTSNKMISISRIKSSNDVSTGESFRSFKSF</sequence>
<accession>A0ABQ8JIB1</accession>
<name>A0ABQ8JIB1_DERPT</name>